<accession>A0A225WY62</accession>
<evidence type="ECO:0000313" key="2">
    <source>
        <dbReference type="EMBL" id="OWZ22513.1"/>
    </source>
</evidence>
<dbReference type="EMBL" id="NBNE01000130">
    <property type="protein sequence ID" value="OWZ22513.1"/>
    <property type="molecule type" value="Genomic_DNA"/>
</dbReference>
<protein>
    <submittedName>
        <fullName evidence="2">Uncharacterized protein</fullName>
    </submittedName>
</protein>
<keyword evidence="3" id="KW-1185">Reference proteome</keyword>
<feature type="region of interest" description="Disordered" evidence="1">
    <location>
        <begin position="98"/>
        <end position="141"/>
    </location>
</feature>
<organism evidence="2 3">
    <name type="scientific">Phytophthora megakarya</name>
    <dbReference type="NCBI Taxonomy" id="4795"/>
    <lineage>
        <taxon>Eukaryota</taxon>
        <taxon>Sar</taxon>
        <taxon>Stramenopiles</taxon>
        <taxon>Oomycota</taxon>
        <taxon>Peronosporomycetes</taxon>
        <taxon>Peronosporales</taxon>
        <taxon>Peronosporaceae</taxon>
        <taxon>Phytophthora</taxon>
    </lineage>
</organism>
<dbReference type="Proteomes" id="UP000198211">
    <property type="component" value="Unassembled WGS sequence"/>
</dbReference>
<reference evidence="3" key="1">
    <citation type="submission" date="2017-03" db="EMBL/GenBank/DDBJ databases">
        <title>Phytopthora megakarya and P. palmivora, two closely related causual agents of cacao black pod achieved similar genome size and gene model numbers by different mechanisms.</title>
        <authorList>
            <person name="Ali S."/>
            <person name="Shao J."/>
            <person name="Larry D.J."/>
            <person name="Kronmiller B."/>
            <person name="Shen D."/>
            <person name="Strem M.D."/>
            <person name="Melnick R.L."/>
            <person name="Guiltinan M.J."/>
            <person name="Tyler B.M."/>
            <person name="Meinhardt L.W."/>
            <person name="Bailey B.A."/>
        </authorList>
    </citation>
    <scope>NUCLEOTIDE SEQUENCE [LARGE SCALE GENOMIC DNA]</scope>
    <source>
        <strain evidence="3">zdho120</strain>
    </source>
</reference>
<sequence length="372" mass="41418">MEAILSRVGVSDVELRQHCVAAVNSELQQADKNVQDAVAALKQTLKVVQASRELHKSLVLNASDDIQAAFRQLGDSCNQLGPLLRLLHHQMGANRSTTATTVPATTATSTTTASPCAKRKATTVDLTGPPPPARKQKTAVEAEPFRTQLSKNLQEIRGISKKQYSVTTHNQLANFVKRIYATEKFNNWQPQQDPELAQLLNEMEKRMDVFKESAVQSVRKDTMEQWQKEMKFTPSLNLTSSPPKNEWRVSSRNAVVCKTGKDFNKFVKHADTIVRTLDGENTEIAQKRKYFQPLLDAAISFYAAVATAKRGTVPGNPVHQGNHYLRILSGLAVGADLTRNECEKLEEMLYFIRLAAHKSGKLGKKKRKNTIA</sequence>
<comment type="caution">
    <text evidence="2">The sequence shown here is derived from an EMBL/GenBank/DDBJ whole genome shotgun (WGS) entry which is preliminary data.</text>
</comment>
<proteinExistence type="predicted"/>
<evidence type="ECO:0000256" key="1">
    <source>
        <dbReference type="SAM" id="MobiDB-lite"/>
    </source>
</evidence>
<name>A0A225WY62_9STRA</name>
<evidence type="ECO:0000313" key="3">
    <source>
        <dbReference type="Proteomes" id="UP000198211"/>
    </source>
</evidence>
<gene>
    <name evidence="2" type="ORF">PHMEG_0002768</name>
</gene>
<feature type="compositionally biased region" description="Low complexity" evidence="1">
    <location>
        <begin position="98"/>
        <end position="115"/>
    </location>
</feature>
<dbReference type="AlphaFoldDB" id="A0A225WY62"/>
<dbReference type="OrthoDB" id="166646at2759"/>